<dbReference type="GO" id="GO:0015031">
    <property type="term" value="P:protein transport"/>
    <property type="evidence" value="ECO:0007669"/>
    <property type="project" value="UniProtKB-KW"/>
</dbReference>
<evidence type="ECO:0000256" key="6">
    <source>
        <dbReference type="ARBA" id="ARBA00022989"/>
    </source>
</evidence>
<evidence type="ECO:0000256" key="1">
    <source>
        <dbReference type="ARBA" id="ARBA00004409"/>
    </source>
</evidence>
<comment type="similarity">
    <text evidence="2">Belongs to the GOSR1 family.</text>
</comment>
<comment type="caution">
    <text evidence="9">The sequence shown here is derived from an EMBL/GenBank/DDBJ whole genome shotgun (WGS) entry which is preliminary data.</text>
</comment>
<dbReference type="InterPro" id="IPR023601">
    <property type="entry name" value="Golgi_SNAP_su1"/>
</dbReference>
<sequence>MATYLDGAAGAQANPSMNHLLQRHRDVLFDYTREFKKTKVNFTWNRRNLSSLPGGWGDQANIRSSREHAELLRTVQEDIRQVQRPLSVGTSYHTGASSSQDMLLTERGRIDNSHRMANQILEQANETKDSLGKQRGMLAGMNRRIALTASQIPGLNSVIGKIGRRKRRDSVILAGVISNLGTQAETLASFISALPGHLQAAPFHNA</sequence>
<name>A0A8H7ZT41_9FUNG</name>
<keyword evidence="8" id="KW-0472">Membrane</keyword>
<dbReference type="GO" id="GO:0006906">
    <property type="term" value="P:vesicle fusion"/>
    <property type="evidence" value="ECO:0007669"/>
    <property type="project" value="TreeGrafter"/>
</dbReference>
<evidence type="ECO:0000256" key="4">
    <source>
        <dbReference type="ARBA" id="ARBA00022692"/>
    </source>
</evidence>
<evidence type="ECO:0000313" key="9">
    <source>
        <dbReference type="EMBL" id="KAG5458687.1"/>
    </source>
</evidence>
<keyword evidence="10" id="KW-1185">Reference proteome</keyword>
<dbReference type="GO" id="GO:0048219">
    <property type="term" value="P:inter-Golgi cisterna vesicle-mediated transport"/>
    <property type="evidence" value="ECO:0007669"/>
    <property type="project" value="TreeGrafter"/>
</dbReference>
<evidence type="ECO:0000256" key="3">
    <source>
        <dbReference type="ARBA" id="ARBA00022448"/>
    </source>
</evidence>
<evidence type="ECO:0000256" key="8">
    <source>
        <dbReference type="ARBA" id="ARBA00023136"/>
    </source>
</evidence>
<keyword evidence="4" id="KW-0812">Transmembrane</keyword>
<dbReference type="Proteomes" id="UP000673691">
    <property type="component" value="Unassembled WGS sequence"/>
</dbReference>
<gene>
    <name evidence="9" type="ORF">BJ554DRAFT_1041</name>
</gene>
<dbReference type="GO" id="GO:0005801">
    <property type="term" value="C:cis-Golgi network"/>
    <property type="evidence" value="ECO:0007669"/>
    <property type="project" value="InterPro"/>
</dbReference>
<dbReference type="GO" id="GO:0005484">
    <property type="term" value="F:SNAP receptor activity"/>
    <property type="evidence" value="ECO:0007669"/>
    <property type="project" value="TreeGrafter"/>
</dbReference>
<reference evidence="9 10" key="1">
    <citation type="journal article" name="Sci. Rep.">
        <title>Genome-scale phylogenetic analyses confirm Olpidium as the closest living zoosporic fungus to the non-flagellated, terrestrial fungi.</title>
        <authorList>
            <person name="Chang Y."/>
            <person name="Rochon D."/>
            <person name="Sekimoto S."/>
            <person name="Wang Y."/>
            <person name="Chovatia M."/>
            <person name="Sandor L."/>
            <person name="Salamov A."/>
            <person name="Grigoriev I.V."/>
            <person name="Stajich J.E."/>
            <person name="Spatafora J.W."/>
        </authorList>
    </citation>
    <scope>NUCLEOTIDE SEQUENCE [LARGE SCALE GENOMIC DNA]</scope>
    <source>
        <strain evidence="9">S191</strain>
    </source>
</reference>
<dbReference type="PANTHER" id="PTHR21094:SF2">
    <property type="entry name" value="GOLGI SNAP RECEPTOR COMPLEX MEMBER 1"/>
    <property type="match status" value="1"/>
</dbReference>
<dbReference type="GO" id="GO:0005797">
    <property type="term" value="C:Golgi medial cisterna"/>
    <property type="evidence" value="ECO:0007669"/>
    <property type="project" value="TreeGrafter"/>
</dbReference>
<dbReference type="GO" id="GO:0000139">
    <property type="term" value="C:Golgi membrane"/>
    <property type="evidence" value="ECO:0007669"/>
    <property type="project" value="UniProtKB-SubCell"/>
</dbReference>
<keyword evidence="3" id="KW-0813">Transport</keyword>
<evidence type="ECO:0008006" key="11">
    <source>
        <dbReference type="Google" id="ProtNLM"/>
    </source>
</evidence>
<evidence type="ECO:0000256" key="7">
    <source>
        <dbReference type="ARBA" id="ARBA00023034"/>
    </source>
</evidence>
<evidence type="ECO:0000256" key="5">
    <source>
        <dbReference type="ARBA" id="ARBA00022927"/>
    </source>
</evidence>
<dbReference type="GO" id="GO:0031201">
    <property type="term" value="C:SNARE complex"/>
    <property type="evidence" value="ECO:0007669"/>
    <property type="project" value="TreeGrafter"/>
</dbReference>
<keyword evidence="5" id="KW-0653">Protein transport</keyword>
<organism evidence="9 10">
    <name type="scientific">Olpidium bornovanus</name>
    <dbReference type="NCBI Taxonomy" id="278681"/>
    <lineage>
        <taxon>Eukaryota</taxon>
        <taxon>Fungi</taxon>
        <taxon>Fungi incertae sedis</taxon>
        <taxon>Olpidiomycota</taxon>
        <taxon>Olpidiomycotina</taxon>
        <taxon>Olpidiomycetes</taxon>
        <taxon>Olpidiales</taxon>
        <taxon>Olpidiaceae</taxon>
        <taxon>Olpidium</taxon>
    </lineage>
</organism>
<evidence type="ECO:0000313" key="10">
    <source>
        <dbReference type="Proteomes" id="UP000673691"/>
    </source>
</evidence>
<comment type="subcellular location">
    <subcellularLocation>
        <location evidence="1">Golgi apparatus membrane</location>
        <topology evidence="1">Single-pass type IV membrane protein</topology>
    </subcellularLocation>
</comment>
<feature type="non-terminal residue" evidence="9">
    <location>
        <position position="206"/>
    </location>
</feature>
<dbReference type="OrthoDB" id="422156at2759"/>
<keyword evidence="7" id="KW-0333">Golgi apparatus</keyword>
<protein>
    <recommendedName>
        <fullName evidence="11">Golgi SNAP receptor complex member 1</fullName>
    </recommendedName>
</protein>
<dbReference type="AlphaFoldDB" id="A0A8H7ZT41"/>
<dbReference type="PANTHER" id="PTHR21094">
    <property type="entry name" value="GOS-28 SNARE- RELATED"/>
    <property type="match status" value="1"/>
</dbReference>
<dbReference type="Pfam" id="PF12352">
    <property type="entry name" value="V-SNARE_C"/>
    <property type="match status" value="1"/>
</dbReference>
<evidence type="ECO:0000256" key="2">
    <source>
        <dbReference type="ARBA" id="ARBA00008473"/>
    </source>
</evidence>
<proteinExistence type="inferred from homology"/>
<accession>A0A8H7ZT41</accession>
<keyword evidence="6" id="KW-1133">Transmembrane helix</keyword>
<dbReference type="GO" id="GO:0006888">
    <property type="term" value="P:endoplasmic reticulum to Golgi vesicle-mediated transport"/>
    <property type="evidence" value="ECO:0007669"/>
    <property type="project" value="InterPro"/>
</dbReference>
<dbReference type="EMBL" id="JAEFCI010008072">
    <property type="protein sequence ID" value="KAG5458687.1"/>
    <property type="molecule type" value="Genomic_DNA"/>
</dbReference>